<keyword evidence="2" id="KW-1185">Reference proteome</keyword>
<dbReference type="RefSeq" id="WP_011495607.1">
    <property type="nucleotide sequence ID" value="NC_007954.1"/>
</dbReference>
<dbReference type="EMBL" id="CP000302">
    <property type="protein sequence ID" value="ABE54446.1"/>
    <property type="molecule type" value="Genomic_DNA"/>
</dbReference>
<sequence>MNLYEFLCQKQISIEEVVATAKSKGQLIETDILLVVGSLSEGLATLKSDFDLILITERDINSISDKKSISWVVGSCLVDMEIKKKSTVLELTSRFNTWVNHGWDKAFSADFTPEERKLLHRYLNGIFLDDDNNAKRNEIVQFNKEQLAKLKLHSARHTSRTIQVDMVGHKLSKDFRSLAYASIELLGHATDALLAASYLTNPLVKWRSRLLGTLLDNGISQINSKYVETEAADLIWYLHTLPESEPQAILSKAEEVVHYCRLMFLYAELKLVYPELLSSFHQIKQVITSNISRDDSKLLPCLELDVDFHIDDGEIYMARLNEFGEVIQANLAEFSLALQFDGLALSEEALRGVYPEQVDDKERAVLNNLISKFHQANLFSESPFSE</sequence>
<name>Q12Q30_SHEDO</name>
<dbReference type="STRING" id="318161.Sden_1160"/>
<dbReference type="AlphaFoldDB" id="Q12Q30"/>
<accession>Q12Q30</accession>
<dbReference type="HOGENOM" id="CLU_727367_0_0_6"/>
<gene>
    <name evidence="1" type="ordered locus">Sden_1160</name>
</gene>
<protein>
    <submittedName>
        <fullName evidence="1">Uncharacterized protein</fullName>
    </submittedName>
</protein>
<evidence type="ECO:0000313" key="2">
    <source>
        <dbReference type="Proteomes" id="UP000001982"/>
    </source>
</evidence>
<dbReference type="KEGG" id="sdn:Sden_1160"/>
<organism evidence="1 2">
    <name type="scientific">Shewanella denitrificans (strain OS217 / ATCC BAA-1090 / DSM 15013)</name>
    <dbReference type="NCBI Taxonomy" id="318161"/>
    <lineage>
        <taxon>Bacteria</taxon>
        <taxon>Pseudomonadati</taxon>
        <taxon>Pseudomonadota</taxon>
        <taxon>Gammaproteobacteria</taxon>
        <taxon>Alteromonadales</taxon>
        <taxon>Shewanellaceae</taxon>
        <taxon>Shewanella</taxon>
    </lineage>
</organism>
<proteinExistence type="predicted"/>
<evidence type="ECO:0000313" key="1">
    <source>
        <dbReference type="EMBL" id="ABE54446.1"/>
    </source>
</evidence>
<reference evidence="1 2" key="1">
    <citation type="submission" date="2006-03" db="EMBL/GenBank/DDBJ databases">
        <title>Complete sequence of Shewanella denitrificans OS217.</title>
        <authorList>
            <consortium name="US DOE Joint Genome Institute"/>
            <person name="Copeland A."/>
            <person name="Lucas S."/>
            <person name="Lapidus A."/>
            <person name="Barry K."/>
            <person name="Detter J.C."/>
            <person name="Glavina del Rio T."/>
            <person name="Hammon N."/>
            <person name="Israni S."/>
            <person name="Dalin E."/>
            <person name="Tice H."/>
            <person name="Pitluck S."/>
            <person name="Brettin T."/>
            <person name="Bruce D."/>
            <person name="Han C."/>
            <person name="Tapia R."/>
            <person name="Gilna P."/>
            <person name="Kiss H."/>
            <person name="Schmutz J."/>
            <person name="Larimer F."/>
            <person name="Land M."/>
            <person name="Hauser L."/>
            <person name="Kyrpides N."/>
            <person name="Lykidis A."/>
            <person name="Richardson P."/>
        </authorList>
    </citation>
    <scope>NUCLEOTIDE SEQUENCE [LARGE SCALE GENOMIC DNA]</scope>
    <source>
        <strain evidence="2">OS217 / ATCC BAA-1090 / DSM 15013</strain>
    </source>
</reference>
<dbReference type="Proteomes" id="UP000001982">
    <property type="component" value="Chromosome"/>
</dbReference>